<protein>
    <submittedName>
        <fullName evidence="2">BtpA/SgcQ family protein</fullName>
    </submittedName>
</protein>
<dbReference type="SUPFAM" id="SSF51366">
    <property type="entry name" value="Ribulose-phoshate binding barrel"/>
    <property type="match status" value="1"/>
</dbReference>
<keyword evidence="3" id="KW-1185">Reference proteome</keyword>
<dbReference type="PIRSF" id="PIRSF005956">
    <property type="entry name" value="BtpA"/>
    <property type="match status" value="1"/>
</dbReference>
<dbReference type="NCBIfam" id="TIGR00259">
    <property type="entry name" value="thylakoid_BtpA"/>
    <property type="match status" value="1"/>
</dbReference>
<comment type="caution">
    <text evidence="2">The sequence shown here is derived from an EMBL/GenBank/DDBJ whole genome shotgun (WGS) entry which is preliminary data.</text>
</comment>
<dbReference type="InterPro" id="IPR013785">
    <property type="entry name" value="Aldolase_TIM"/>
</dbReference>
<dbReference type="InterPro" id="IPR011060">
    <property type="entry name" value="RibuloseP-bd_barrel"/>
</dbReference>
<reference evidence="2" key="2">
    <citation type="submission" date="2022-10" db="EMBL/GenBank/DDBJ databases">
        <authorList>
            <person name="Trinh H.N."/>
        </authorList>
    </citation>
    <scope>NUCLEOTIDE SEQUENCE</scope>
    <source>
        <strain evidence="2">RN2-1</strain>
    </source>
</reference>
<dbReference type="PANTHER" id="PTHR21381:SF3">
    <property type="entry name" value="SGC REGION PROTEIN SGCQ-RELATED"/>
    <property type="match status" value="1"/>
</dbReference>
<dbReference type="Gene3D" id="3.20.20.70">
    <property type="entry name" value="Aldolase class I"/>
    <property type="match status" value="1"/>
</dbReference>
<dbReference type="EMBL" id="JAPDNT010000002">
    <property type="protein sequence ID" value="MCW3474053.1"/>
    <property type="molecule type" value="Genomic_DNA"/>
</dbReference>
<dbReference type="AlphaFoldDB" id="A0AA41YP27"/>
<accession>A0AA41YP27</accession>
<proteinExistence type="inferred from homology"/>
<evidence type="ECO:0000256" key="1">
    <source>
        <dbReference type="ARBA" id="ARBA00006007"/>
    </source>
</evidence>
<dbReference type="Proteomes" id="UP001165679">
    <property type="component" value="Unassembled WGS sequence"/>
</dbReference>
<evidence type="ECO:0000313" key="3">
    <source>
        <dbReference type="Proteomes" id="UP001165679"/>
    </source>
</evidence>
<evidence type="ECO:0000313" key="2">
    <source>
        <dbReference type="EMBL" id="MCW3474053.1"/>
    </source>
</evidence>
<sequence length="281" mass="29873">MAAKPVFRSKPNAVQALFGRRRAVIGVIHSRPLPGSPDYDGEDMEDIIGFALAEAERYRAGGVDGLIVENHGDIPFAKPERLGPETAACMAVMTRAVRQSSGLPVGVNVLANGAISALAVAKAAGAAFVRVNQWANAYVANEGIIEGPAGEAARYRAWLRARNVRIFADVHVKHGAHAIVADRAIDEMARDAEFFDADVAIATGQRTGDAATMDELRHIAQGTSLPVVVGSGVNPDNVGDIFSVADGVIVASWLKVDGVWWNQVDPDRLSVFMQAVERARG</sequence>
<dbReference type="PANTHER" id="PTHR21381">
    <property type="entry name" value="ZGC:162297"/>
    <property type="match status" value="1"/>
</dbReference>
<dbReference type="InterPro" id="IPR005137">
    <property type="entry name" value="BtpA"/>
</dbReference>
<dbReference type="CDD" id="cd04722">
    <property type="entry name" value="TIM_phosphate_binding"/>
    <property type="match status" value="1"/>
</dbReference>
<dbReference type="Pfam" id="PF03437">
    <property type="entry name" value="BtpA"/>
    <property type="match status" value="1"/>
</dbReference>
<dbReference type="RefSeq" id="WP_264712672.1">
    <property type="nucleotide sequence ID" value="NZ_JAPDNT010000002.1"/>
</dbReference>
<organism evidence="2 3">
    <name type="scientific">Limobrevibacterium gyesilva</name>
    <dbReference type="NCBI Taxonomy" id="2991712"/>
    <lineage>
        <taxon>Bacteria</taxon>
        <taxon>Pseudomonadati</taxon>
        <taxon>Pseudomonadota</taxon>
        <taxon>Alphaproteobacteria</taxon>
        <taxon>Acetobacterales</taxon>
        <taxon>Acetobacteraceae</taxon>
        <taxon>Limobrevibacterium</taxon>
    </lineage>
</organism>
<gene>
    <name evidence="2" type="ORF">OL599_05630</name>
</gene>
<reference evidence="2" key="1">
    <citation type="submission" date="2022-09" db="EMBL/GenBank/DDBJ databases">
        <title>Rhodovastum sp. nov. RN2-1 isolated from soil in Seongnam, South Korea.</title>
        <authorList>
            <person name="Le N.T."/>
        </authorList>
    </citation>
    <scope>NUCLEOTIDE SEQUENCE</scope>
    <source>
        <strain evidence="2">RN2-1</strain>
    </source>
</reference>
<comment type="similarity">
    <text evidence="1">Belongs to the BtpA family.</text>
</comment>
<name>A0AA41YP27_9PROT</name>